<feature type="coiled-coil region" evidence="16">
    <location>
        <begin position="172"/>
        <end position="213"/>
    </location>
</feature>
<evidence type="ECO:0000259" key="18">
    <source>
        <dbReference type="PROSITE" id="PS50089"/>
    </source>
</evidence>
<feature type="coiled-coil region" evidence="16">
    <location>
        <begin position="465"/>
        <end position="554"/>
    </location>
</feature>
<dbReference type="GO" id="GO:0016567">
    <property type="term" value="P:protein ubiquitination"/>
    <property type="evidence" value="ECO:0007669"/>
    <property type="project" value="UniProtKB-UniRule"/>
</dbReference>
<evidence type="ECO:0000256" key="16">
    <source>
        <dbReference type="SAM" id="Coils"/>
    </source>
</evidence>
<dbReference type="PROSITE" id="PS00518">
    <property type="entry name" value="ZF_RING_1"/>
    <property type="match status" value="1"/>
</dbReference>
<sequence>MESRKRPLVDEEDPIVTKKRILTGANGSPLVNGAPEQEENSFGEKLELYRKEAIYRRMKHYSKEHERSKVIIQQLERRKTTCEAGLAAISACWAQLVDTIRLVVKPNDLPEVNIQSDEIFNLTAHIQSEPSSQLVTALGETANATRALITKFVQIGEEKQSQLLQNQSFVECQRAQNECAVLRSEINILKSKLEDSETQKEHYHNALVVAENRFERSQSASVREMESRTPRNKGQESGPESKEEVQRPSPAPSPIAVGSPVHTNGIHDASEFDILREQIKLRDAKIVELEKETAILRERKSMMEVEFKAPSLEFISESPYYKILLGHASQLEATVNEKTEQINRLLEEVTQLQAIRTDMEEGLTNTSNQALSELKAMLAKRDSENVRLREQREQQGAELNERRQKDSIRSSSLQEYKLLVESNSERINILQSELSRCKAQLAAHANSEELMSFFLAGNIDQVRYFEAMREAKSQAEGRVAALEQTIEQYKIDQPDVVQHMKSEANALQQLSKLKAELDKYQRTYGTLSTLPPDVSELAKELRAKETELEKLRLLETQRKESESSLFVELEKLSALWEALDRQLKSKVFDLSSMEERLSKSAIEKAKSDNKYFAAMRDKEAIENERKNLVRTLERQGKAVDRLTDSEKHLRIQITVHDKEILALKKCCEALKDKLHRFEKENPELHLLIEGHKKRIHEMNLQLGERESHRVALREQLRIQEDDFMRAKKDMEKQIAQLKRDVKPDLSNVKSDPETLELKRLRSLATCTTCKETYRSTIITKCMHTFCKGCVDARLSTRQRKCPACSLPFGQSDVHTFFFQ</sequence>
<keyword evidence="9 15" id="KW-0862">Zinc</keyword>
<dbReference type="Gene3D" id="3.30.40.10">
    <property type="entry name" value="Zinc/RING finger domain, C3HC4 (zinc finger)"/>
    <property type="match status" value="1"/>
</dbReference>
<keyword evidence="6 15" id="KW-0479">Metal-binding</keyword>
<evidence type="ECO:0000256" key="6">
    <source>
        <dbReference type="ARBA" id="ARBA00022723"/>
    </source>
</evidence>
<dbReference type="EMBL" id="JAFIQS010000002">
    <property type="protein sequence ID" value="KAG5172537.1"/>
    <property type="molecule type" value="Genomic_DNA"/>
</dbReference>
<comment type="catalytic activity">
    <reaction evidence="1 15">
        <text>S-ubiquitinyl-[E2 ubiquitin-conjugating enzyme]-L-cysteine + [acceptor protein]-L-lysine = [E2 ubiquitin-conjugating enzyme]-L-cysteine + N(6)-ubiquitinyl-[acceptor protein]-L-lysine.</text>
        <dbReference type="EC" id="2.3.2.27"/>
    </reaction>
</comment>
<dbReference type="InterPro" id="IPR001841">
    <property type="entry name" value="Znf_RING"/>
</dbReference>
<keyword evidence="11 15" id="KW-0175">Coiled coil</keyword>
<dbReference type="GO" id="GO:0006325">
    <property type="term" value="P:chromatin organization"/>
    <property type="evidence" value="ECO:0007669"/>
    <property type="project" value="UniProtKB-KW"/>
</dbReference>
<dbReference type="PROSITE" id="PS50089">
    <property type="entry name" value="ZF_RING_2"/>
    <property type="match status" value="1"/>
</dbReference>
<evidence type="ECO:0000256" key="2">
    <source>
        <dbReference type="ARBA" id="ARBA00004123"/>
    </source>
</evidence>
<evidence type="ECO:0000256" key="5">
    <source>
        <dbReference type="ARBA" id="ARBA00022679"/>
    </source>
</evidence>
<dbReference type="Pfam" id="PF26095">
    <property type="entry name" value="CC_Bre1"/>
    <property type="match status" value="1"/>
</dbReference>
<dbReference type="SUPFAM" id="SSF57850">
    <property type="entry name" value="RING/U-box"/>
    <property type="match status" value="1"/>
</dbReference>
<evidence type="ECO:0000256" key="13">
    <source>
        <dbReference type="ARBA" id="ARBA00059679"/>
    </source>
</evidence>
<evidence type="ECO:0000256" key="4">
    <source>
        <dbReference type="ARBA" id="ARBA00005555"/>
    </source>
</evidence>
<dbReference type="CDD" id="cd16499">
    <property type="entry name" value="RING-HC_Bre1-like"/>
    <property type="match status" value="1"/>
</dbReference>
<dbReference type="SUPFAM" id="SSF75704">
    <property type="entry name" value="Mitotic arrest deficient-like 1, Mad1"/>
    <property type="match status" value="1"/>
</dbReference>
<dbReference type="PANTHER" id="PTHR23163:SF0">
    <property type="entry name" value="E3 UBIQUITIN-PROTEIN LIGASE BRE1"/>
    <property type="match status" value="1"/>
</dbReference>
<keyword evidence="10 15" id="KW-0156">Chromatin regulator</keyword>
<dbReference type="GO" id="GO:0033503">
    <property type="term" value="C:HULC complex"/>
    <property type="evidence" value="ECO:0007669"/>
    <property type="project" value="TreeGrafter"/>
</dbReference>
<dbReference type="GO" id="GO:0061630">
    <property type="term" value="F:ubiquitin protein ligase activity"/>
    <property type="evidence" value="ECO:0007669"/>
    <property type="project" value="UniProtKB-EC"/>
</dbReference>
<gene>
    <name evidence="19" type="ORF">JR316_002039</name>
</gene>
<accession>A0A8H7Y491</accession>
<comment type="function">
    <text evidence="13">E3 ubiquitin-protein ligase that mediates monoubiquitination of histone H2B to form H2BK123ub1. H2BK123ub1 gives a specific tag for epigenetic transcriptional activation and is also a prerequisite for H3K4me and H3K79me formation.</text>
</comment>
<feature type="domain" description="RING-type" evidence="18">
    <location>
        <begin position="766"/>
        <end position="805"/>
    </location>
</feature>
<keyword evidence="7 14" id="KW-0863">Zinc-finger</keyword>
<evidence type="ECO:0000256" key="7">
    <source>
        <dbReference type="ARBA" id="ARBA00022771"/>
    </source>
</evidence>
<evidence type="ECO:0000256" key="10">
    <source>
        <dbReference type="ARBA" id="ARBA00022853"/>
    </source>
</evidence>
<dbReference type="GO" id="GO:0005634">
    <property type="term" value="C:nucleus"/>
    <property type="evidence" value="ECO:0007669"/>
    <property type="project" value="UniProtKB-SubCell"/>
</dbReference>
<evidence type="ECO:0000256" key="12">
    <source>
        <dbReference type="ARBA" id="ARBA00023242"/>
    </source>
</evidence>
<evidence type="ECO:0000313" key="19">
    <source>
        <dbReference type="EMBL" id="KAG5172537.1"/>
    </source>
</evidence>
<proteinExistence type="inferred from homology"/>
<dbReference type="UniPathway" id="UPA00143"/>
<dbReference type="AlphaFoldDB" id="A0A8H7Y491"/>
<evidence type="ECO:0000256" key="15">
    <source>
        <dbReference type="RuleBase" id="RU365038"/>
    </source>
</evidence>
<feature type="region of interest" description="Disordered" evidence="17">
    <location>
        <begin position="382"/>
        <end position="406"/>
    </location>
</feature>
<dbReference type="InterPro" id="IPR013083">
    <property type="entry name" value="Znf_RING/FYVE/PHD"/>
</dbReference>
<evidence type="ECO:0000256" key="8">
    <source>
        <dbReference type="ARBA" id="ARBA00022786"/>
    </source>
</evidence>
<dbReference type="Pfam" id="PF00097">
    <property type="entry name" value="zf-C3HC4"/>
    <property type="match status" value="1"/>
</dbReference>
<name>A0A8H7Y491_PSICU</name>
<evidence type="ECO:0000256" key="9">
    <source>
        <dbReference type="ARBA" id="ARBA00022833"/>
    </source>
</evidence>
<keyword evidence="8 15" id="KW-0833">Ubl conjugation pathway</keyword>
<dbReference type="InterPro" id="IPR018957">
    <property type="entry name" value="Znf_C3HC4_RING-type"/>
</dbReference>
<dbReference type="InterPro" id="IPR017907">
    <property type="entry name" value="Znf_RING_CS"/>
</dbReference>
<dbReference type="OrthoDB" id="10266039at2759"/>
<keyword evidence="5 15" id="KW-0808">Transferase</keyword>
<evidence type="ECO:0000256" key="14">
    <source>
        <dbReference type="PROSITE-ProRule" id="PRU00175"/>
    </source>
</evidence>
<organism evidence="19">
    <name type="scientific">Psilocybe cubensis</name>
    <name type="common">Psychedelic mushroom</name>
    <name type="synonym">Stropharia cubensis</name>
    <dbReference type="NCBI Taxonomy" id="181762"/>
    <lineage>
        <taxon>Eukaryota</taxon>
        <taxon>Fungi</taxon>
        <taxon>Dikarya</taxon>
        <taxon>Basidiomycota</taxon>
        <taxon>Agaricomycotina</taxon>
        <taxon>Agaricomycetes</taxon>
        <taxon>Agaricomycetidae</taxon>
        <taxon>Agaricales</taxon>
        <taxon>Agaricineae</taxon>
        <taxon>Strophariaceae</taxon>
        <taxon>Psilocybe</taxon>
    </lineage>
</organism>
<dbReference type="GO" id="GO:0008270">
    <property type="term" value="F:zinc ion binding"/>
    <property type="evidence" value="ECO:0007669"/>
    <property type="project" value="UniProtKB-KW"/>
</dbReference>
<evidence type="ECO:0000256" key="3">
    <source>
        <dbReference type="ARBA" id="ARBA00004906"/>
    </source>
</evidence>
<evidence type="ECO:0000256" key="1">
    <source>
        <dbReference type="ARBA" id="ARBA00000900"/>
    </source>
</evidence>
<feature type="region of interest" description="Disordered" evidence="17">
    <location>
        <begin position="218"/>
        <end position="263"/>
    </location>
</feature>
<dbReference type="SMART" id="SM00184">
    <property type="entry name" value="RING"/>
    <property type="match status" value="1"/>
</dbReference>
<keyword evidence="12 15" id="KW-0539">Nucleus</keyword>
<comment type="caution">
    <text evidence="19">The sequence shown here is derived from an EMBL/GenBank/DDBJ whole genome shotgun (WGS) entry which is preliminary data.</text>
</comment>
<dbReference type="PANTHER" id="PTHR23163">
    <property type="entry name" value="RING FINGER PROTEIN-RELATED"/>
    <property type="match status" value="1"/>
</dbReference>
<dbReference type="Pfam" id="PF08647">
    <property type="entry name" value="BRE1"/>
    <property type="match status" value="1"/>
</dbReference>
<reference evidence="19" key="1">
    <citation type="submission" date="2021-02" db="EMBL/GenBank/DDBJ databases">
        <title>Psilocybe cubensis genome.</title>
        <authorList>
            <person name="Mckernan K.J."/>
            <person name="Crawford S."/>
            <person name="Trippe A."/>
            <person name="Kane L.T."/>
            <person name="Mclaughlin S."/>
        </authorList>
    </citation>
    <scope>NUCLEOTIDE SEQUENCE [LARGE SCALE GENOMIC DNA]</scope>
    <source>
        <strain evidence="19">MGC-MH-2018</strain>
    </source>
</reference>
<evidence type="ECO:0000256" key="11">
    <source>
        <dbReference type="ARBA" id="ARBA00023054"/>
    </source>
</evidence>
<protein>
    <recommendedName>
        <fullName evidence="15">E3 ubiquitin protein ligase</fullName>
        <ecNumber evidence="15">2.3.2.27</ecNumber>
    </recommendedName>
</protein>
<comment type="pathway">
    <text evidence="3 15">Protein modification; protein ubiquitination.</text>
</comment>
<dbReference type="EC" id="2.3.2.27" evidence="15"/>
<comment type="similarity">
    <text evidence="4 15">Belongs to the BRE1 family.</text>
</comment>
<dbReference type="InterPro" id="IPR058643">
    <property type="entry name" value="BRE1-like_CC"/>
</dbReference>
<feature type="coiled-coil region" evidence="16">
    <location>
        <begin position="618"/>
        <end position="680"/>
    </location>
</feature>
<comment type="subcellular location">
    <subcellularLocation>
        <location evidence="2 15">Nucleus</location>
    </subcellularLocation>
</comment>
<dbReference type="InterPro" id="IPR013956">
    <property type="entry name" value="E3_ubiquit_lig_Bre1"/>
</dbReference>
<evidence type="ECO:0000256" key="17">
    <source>
        <dbReference type="SAM" id="MobiDB-lite"/>
    </source>
</evidence>
<feature type="coiled-coil region" evidence="16">
    <location>
        <begin position="713"/>
        <end position="740"/>
    </location>
</feature>